<dbReference type="EMBL" id="GGMS01011986">
    <property type="protein sequence ID" value="MBY81189.1"/>
    <property type="molecule type" value="Transcribed_RNA"/>
</dbReference>
<protein>
    <submittedName>
        <fullName evidence="1 3">MAD2L1-binding protein</fullName>
    </submittedName>
</protein>
<organism evidence="1">
    <name type="scientific">Sipha flava</name>
    <name type="common">yellow sugarcane aphid</name>
    <dbReference type="NCBI Taxonomy" id="143950"/>
    <lineage>
        <taxon>Eukaryota</taxon>
        <taxon>Metazoa</taxon>
        <taxon>Ecdysozoa</taxon>
        <taxon>Arthropoda</taxon>
        <taxon>Hexapoda</taxon>
        <taxon>Insecta</taxon>
        <taxon>Pterygota</taxon>
        <taxon>Neoptera</taxon>
        <taxon>Paraneoptera</taxon>
        <taxon>Hemiptera</taxon>
        <taxon>Sternorrhyncha</taxon>
        <taxon>Aphidomorpha</taxon>
        <taxon>Aphidoidea</taxon>
        <taxon>Aphididae</taxon>
        <taxon>Sipha</taxon>
    </lineage>
</organism>
<dbReference type="GO" id="GO:0005634">
    <property type="term" value="C:nucleus"/>
    <property type="evidence" value="ECO:0007669"/>
    <property type="project" value="InterPro"/>
</dbReference>
<accession>A0A2S2QTV6</accession>
<evidence type="ECO:0000313" key="1">
    <source>
        <dbReference type="EMBL" id="MBY81189.1"/>
    </source>
</evidence>
<dbReference type="OrthoDB" id="6334764at2759"/>
<dbReference type="InterPro" id="IPR009511">
    <property type="entry name" value="MAD1/Cdc20-bound-Mad2-bd"/>
</dbReference>
<dbReference type="AlphaFoldDB" id="A0A2S2QTV6"/>
<reference evidence="1" key="1">
    <citation type="submission" date="2018-04" db="EMBL/GenBank/DDBJ databases">
        <title>Transcriptome assembly of Sipha flava.</title>
        <authorList>
            <person name="Scully E.D."/>
            <person name="Geib S.M."/>
            <person name="Palmer N.A."/>
            <person name="Koch K."/>
            <person name="Bradshaw J."/>
            <person name="Heng-Moss T."/>
            <person name="Sarath G."/>
        </authorList>
    </citation>
    <scope>NUCLEOTIDE SEQUENCE</scope>
</reference>
<dbReference type="PANTHER" id="PTHR15681">
    <property type="entry name" value="MAD2L1-BINDING PROTEIN"/>
    <property type="match status" value="1"/>
</dbReference>
<gene>
    <name evidence="1" type="primary">MAD2L1BP</name>
    <name evidence="3" type="synonym">LOC112685458</name>
    <name evidence="1" type="ORF">g.26078</name>
</gene>
<name>A0A2S2QTV6_9HEMI</name>
<evidence type="ECO:0000313" key="3">
    <source>
        <dbReference type="RefSeq" id="XP_025413172.1"/>
    </source>
</evidence>
<dbReference type="Gene3D" id="3.30.900.20">
    <property type="match status" value="1"/>
</dbReference>
<reference evidence="3" key="2">
    <citation type="submission" date="2025-04" db="UniProtKB">
        <authorList>
            <consortium name="RefSeq"/>
        </authorList>
    </citation>
    <scope>IDENTIFICATION</scope>
    <source>
        <tissue evidence="3">Whole body</tissue>
    </source>
</reference>
<proteinExistence type="predicted"/>
<evidence type="ECO:0000313" key="2">
    <source>
        <dbReference type="Proteomes" id="UP000694846"/>
    </source>
</evidence>
<dbReference type="RefSeq" id="XP_025413172.1">
    <property type="nucleotide sequence ID" value="XM_025557387.1"/>
</dbReference>
<keyword evidence="2" id="KW-1185">Reference proteome</keyword>
<sequence>MAVCDVCVHLSDIMTPQSFSSLVTTLIKYLVYEKQLIPYPYDRLKLYVKKYNELNLEKNQCDQKIKYRLASDKYFKKVSEAINSLETVFQCIENEFHNCEKNHIESVVILIGSNVLNPLTVFKINVPKLSYAHSEKHHSSRQHIDNVFKNILNNDKFNDILTSNIMIETNLYVMFKVKKGEKMVSDWCVPKEQFRSFRGKQVVLRFDQPQDEVNSKRYETCCIKNCVDFEVFVDFEDNKSNVQTLNSAFTNSVVDWYLGKYHITGFKNYKYNGIPISDTWLNPNIIDSMFS</sequence>
<dbReference type="Proteomes" id="UP000694846">
    <property type="component" value="Unplaced"/>
</dbReference>
<dbReference type="Pfam" id="PF06581">
    <property type="entry name" value="p31comet"/>
    <property type="match status" value="1"/>
</dbReference>
<dbReference type="GO" id="GO:0007096">
    <property type="term" value="P:regulation of exit from mitosis"/>
    <property type="evidence" value="ECO:0007669"/>
    <property type="project" value="InterPro"/>
</dbReference>
<dbReference type="PANTHER" id="PTHR15681:SF1">
    <property type="entry name" value="MAD2L1-BINDING PROTEIN"/>
    <property type="match status" value="1"/>
</dbReference>
<dbReference type="InterPro" id="IPR053729">
    <property type="entry name" value="MAD2L1BP_domain_sf"/>
</dbReference>